<dbReference type="RefSeq" id="WP_379726884.1">
    <property type="nucleotide sequence ID" value="NZ_JBHRYJ010000002.1"/>
</dbReference>
<evidence type="ECO:0000256" key="2">
    <source>
        <dbReference type="ARBA" id="ARBA00022801"/>
    </source>
</evidence>
<evidence type="ECO:0000256" key="1">
    <source>
        <dbReference type="ARBA" id="ARBA00010613"/>
    </source>
</evidence>
<proteinExistence type="inferred from homology"/>
<keyword evidence="2 4" id="KW-0378">Hydrolase</keyword>
<dbReference type="PROSITE" id="PS01227">
    <property type="entry name" value="UPF0012"/>
    <property type="match status" value="1"/>
</dbReference>
<comment type="caution">
    <text evidence="4">The sequence shown here is derived from an EMBL/GenBank/DDBJ whole genome shotgun (WGS) entry which is preliminary data.</text>
</comment>
<name>A0ABV7VFY8_9PROT</name>
<sequence>MSRRVKIALVQSNAWDDMAVNVAQISALVRKAKADGAEFVATPENSGFMGLNAAANIAAGKPEDSHPALKAFRDLAREQSVWLLVGSLAIKPEGANRNFNRSYLLAPDGSIAAHYDKIHLFDVDLPSGETYRESNSIAPGSEGVLAALPFATLGMSVCYDLRFPGLYRGLAQAGAEILSVPAAFTRTTGKAHWHVLLRARAIETGAFVLAPAMWGDHPGNRQTYGHSLVIDPWGRVLADAGDGVGTVVTEIDLDEVAKARAQIPAWNNNPAYTLPPVARAAE</sequence>
<dbReference type="EMBL" id="JBHRYJ010000002">
    <property type="protein sequence ID" value="MFC3676380.1"/>
    <property type="molecule type" value="Genomic_DNA"/>
</dbReference>
<dbReference type="Gene3D" id="3.60.110.10">
    <property type="entry name" value="Carbon-nitrogen hydrolase"/>
    <property type="match status" value="1"/>
</dbReference>
<feature type="domain" description="CN hydrolase" evidence="3">
    <location>
        <begin position="5"/>
        <end position="253"/>
    </location>
</feature>
<dbReference type="GO" id="GO:0016787">
    <property type="term" value="F:hydrolase activity"/>
    <property type="evidence" value="ECO:0007669"/>
    <property type="project" value="UniProtKB-KW"/>
</dbReference>
<protein>
    <submittedName>
        <fullName evidence="4">Carbon-nitrogen hydrolase family protein</fullName>
    </submittedName>
</protein>
<gene>
    <name evidence="4" type="ORF">ACFOOQ_12560</name>
</gene>
<dbReference type="PANTHER" id="PTHR23088">
    <property type="entry name" value="NITRILASE-RELATED"/>
    <property type="match status" value="1"/>
</dbReference>
<accession>A0ABV7VFY8</accession>
<comment type="similarity">
    <text evidence="1">Belongs to the carbon-nitrogen hydrolase superfamily. NIT1/NIT2 family.</text>
</comment>
<dbReference type="InterPro" id="IPR036526">
    <property type="entry name" value="C-N_Hydrolase_sf"/>
</dbReference>
<reference evidence="5" key="1">
    <citation type="journal article" date="2019" name="Int. J. Syst. Evol. Microbiol.">
        <title>The Global Catalogue of Microorganisms (GCM) 10K type strain sequencing project: providing services to taxonomists for standard genome sequencing and annotation.</title>
        <authorList>
            <consortium name="The Broad Institute Genomics Platform"/>
            <consortium name="The Broad Institute Genome Sequencing Center for Infectious Disease"/>
            <person name="Wu L."/>
            <person name="Ma J."/>
        </authorList>
    </citation>
    <scope>NUCLEOTIDE SEQUENCE [LARGE SCALE GENOMIC DNA]</scope>
    <source>
        <strain evidence="5">KCTC 42182</strain>
    </source>
</reference>
<evidence type="ECO:0000313" key="5">
    <source>
        <dbReference type="Proteomes" id="UP001595711"/>
    </source>
</evidence>
<dbReference type="SUPFAM" id="SSF56317">
    <property type="entry name" value="Carbon-nitrogen hydrolase"/>
    <property type="match status" value="1"/>
</dbReference>
<dbReference type="Proteomes" id="UP001595711">
    <property type="component" value="Unassembled WGS sequence"/>
</dbReference>
<dbReference type="CDD" id="cd07572">
    <property type="entry name" value="nit"/>
    <property type="match status" value="1"/>
</dbReference>
<dbReference type="InterPro" id="IPR001110">
    <property type="entry name" value="UPF0012_CS"/>
</dbReference>
<dbReference type="InterPro" id="IPR003010">
    <property type="entry name" value="C-N_Hydrolase"/>
</dbReference>
<organism evidence="4 5">
    <name type="scientific">Ferrovibrio xuzhouensis</name>
    <dbReference type="NCBI Taxonomy" id="1576914"/>
    <lineage>
        <taxon>Bacteria</taxon>
        <taxon>Pseudomonadati</taxon>
        <taxon>Pseudomonadota</taxon>
        <taxon>Alphaproteobacteria</taxon>
        <taxon>Rhodospirillales</taxon>
        <taxon>Rhodospirillaceae</taxon>
        <taxon>Ferrovibrio</taxon>
    </lineage>
</organism>
<evidence type="ECO:0000259" key="3">
    <source>
        <dbReference type="PROSITE" id="PS50263"/>
    </source>
</evidence>
<dbReference type="InterPro" id="IPR045254">
    <property type="entry name" value="Nit1/2_C-N_Hydrolase"/>
</dbReference>
<keyword evidence="5" id="KW-1185">Reference proteome</keyword>
<dbReference type="PROSITE" id="PS50263">
    <property type="entry name" value="CN_HYDROLASE"/>
    <property type="match status" value="1"/>
</dbReference>
<dbReference type="PANTHER" id="PTHR23088:SF27">
    <property type="entry name" value="DEAMINATED GLUTATHIONE AMIDASE"/>
    <property type="match status" value="1"/>
</dbReference>
<evidence type="ECO:0000313" key="4">
    <source>
        <dbReference type="EMBL" id="MFC3676380.1"/>
    </source>
</evidence>
<dbReference type="Pfam" id="PF00795">
    <property type="entry name" value="CN_hydrolase"/>
    <property type="match status" value="1"/>
</dbReference>